<evidence type="ECO:0000256" key="1">
    <source>
        <dbReference type="SAM" id="MobiDB-lite"/>
    </source>
</evidence>
<evidence type="ECO:0000313" key="4">
    <source>
        <dbReference type="Proteomes" id="UP000037696"/>
    </source>
</evidence>
<feature type="compositionally biased region" description="Polar residues" evidence="1">
    <location>
        <begin position="1"/>
        <end position="48"/>
    </location>
</feature>
<feature type="compositionally biased region" description="Polar residues" evidence="1">
    <location>
        <begin position="68"/>
        <end position="80"/>
    </location>
</feature>
<protein>
    <recommendedName>
        <fullName evidence="2">Peroxin/Ferlin domain-containing protein</fullName>
    </recommendedName>
</protein>
<comment type="caution">
    <text evidence="3">The sequence shown here is derived from an EMBL/GenBank/DDBJ whole genome shotgun (WGS) entry which is preliminary data.</text>
</comment>
<proteinExistence type="predicted"/>
<organism evidence="3 4">
    <name type="scientific">Penicillium nordicum</name>
    <dbReference type="NCBI Taxonomy" id="229535"/>
    <lineage>
        <taxon>Eukaryota</taxon>
        <taxon>Fungi</taxon>
        <taxon>Dikarya</taxon>
        <taxon>Ascomycota</taxon>
        <taxon>Pezizomycotina</taxon>
        <taxon>Eurotiomycetes</taxon>
        <taxon>Eurotiomycetidae</taxon>
        <taxon>Eurotiales</taxon>
        <taxon>Aspergillaceae</taxon>
        <taxon>Penicillium</taxon>
    </lineage>
</organism>
<dbReference type="STRING" id="229535.A0A0M8P2C3"/>
<dbReference type="InterPro" id="IPR006614">
    <property type="entry name" value="Peroxin/Ferlin"/>
</dbReference>
<evidence type="ECO:0000313" key="3">
    <source>
        <dbReference type="EMBL" id="KOS39874.1"/>
    </source>
</evidence>
<name>A0A0M8P2C3_9EURO</name>
<dbReference type="SMART" id="SM00694">
    <property type="entry name" value="DysFC"/>
    <property type="match status" value="1"/>
</dbReference>
<feature type="compositionally biased region" description="Basic and acidic residues" evidence="1">
    <location>
        <begin position="127"/>
        <end position="136"/>
    </location>
</feature>
<feature type="compositionally biased region" description="Polar residues" evidence="1">
    <location>
        <begin position="619"/>
        <end position="628"/>
    </location>
</feature>
<feature type="compositionally biased region" description="Low complexity" evidence="1">
    <location>
        <begin position="103"/>
        <end position="123"/>
    </location>
</feature>
<dbReference type="Proteomes" id="UP000037696">
    <property type="component" value="Unassembled WGS sequence"/>
</dbReference>
<accession>A0A0M8P2C3</accession>
<feature type="compositionally biased region" description="Low complexity" evidence="1">
    <location>
        <begin position="608"/>
        <end position="618"/>
    </location>
</feature>
<keyword evidence="4" id="KW-1185">Reference proteome</keyword>
<gene>
    <name evidence="3" type="ORF">ACN38_g9275</name>
</gene>
<sequence length="1358" mass="153932">MENSSSISLVDNTVPQQPTGEGSTRRTSTPNHQGTLTKHLSRASVQNQRTKRKYAKWQPDRLGIVPDTNDSLSRESSQVRGGSISASSAGEGSGGRDVETAESVPSRVSNNNGSSSGQVNGTGDQTNGREDSRPRSEMDVLYENQRGWFIFGVPRYSHSSLLNLDPSPWMTQDRRASPIDITNAQLPDPSWEWTWKTWYVDMSGDTDEQGWQYSFSFSSSSWHGTQPWFHSFVRRRRWVRLRTKALARRILDRSDFEKSHMLTEDYFTIHSSKARGREQSTAGLSRVESGFLNHASMTVDEEPHIDEIGDIPSLMHALKLASIDREKIDALKKFIEQGGEELYYLNDKIPDIMPMFLFQTSRWQFVTYLSNVIRELSETPSDSDKDADAVQRKKDNLARAAESCKHHITGPNVFKDGYGESGTELLSLTPVARQDTLMAKRPVLEERARSMRRVFRGIPKAAEIDREEREWRSIAAYPAEPSSGHRLPIRRPAIFGAKRSIEKHLSNAPNSCLLPIHVSGAIRASSLMLLRGCPCLRRRLSAVLDTVATGPDEPLLFLYPRWAAPALQRRRISSLRPIDAPVKIGHTSGAQFRAAVRPSPSFSRHSRQWISSESSSRSPNDLNLQSSPAVVGEHHKLGEGEETGTDGLNENGGGRLSTGQKQSVNSLADAEHVTSQQPLRGFALTRAKRIQKGRLHNKPLNAKPSSPTHRQLFLRNTSIRDRKKLRFREYMKKKYQSRSAKLFDNAWFDTREILDQVQRDVRKNAKKSLNKKEILVPEETLALFSGVTRYTLKDNIWYIPLHNGCRVHILPASQSKGLLRRVVLSATDHIMALVEGHFTRAQSLQAMGDPLVDIHKPPVPMCISRGAMQRSKLPVPLIRGNWHFGESSDSSSNLDEILLPRPLIATVKEFNEHVEDVTSARQPTLDEKAMSLSKLPHVVRVKLHLKALFMEESYSNYISTAALNNALEFLCRHEFLETARVLCSCTEHVATTDTYNILLRAAARRQDVAVFRHFLRTMPRLNMRPNPETWLALLSALVDPSEKAQLIEHMIQRGHMSNLSTIHSALQETIQDSLLVHLDSGKDIGSFVGLMTNTWGANWFSPSVVGQMFSVLARLKDFDSIDQLMEICIDNNLTVNSYPLSHIVQALGANIHVALQYTLRFFEHPLFEVTSQNWEDLFLAAFRHRQYNICLVIWRYSCMKRSVTYKMKQAVLTSLCRNASFGKPTRLDKDLWDSDAGKVIIGIDLHHESYRLPDSILDDIPSEFRHNPILYLIGWKPRGEKRDLQIRLANALIKRDLILGATRYVPQHPSSIMLDAASILDKEWRGVPRPLTWKMQNAIQVPIVRKDKDREQEKDKNQ</sequence>
<feature type="compositionally biased region" description="Low complexity" evidence="1">
    <location>
        <begin position="81"/>
        <end position="90"/>
    </location>
</feature>
<feature type="region of interest" description="Disordered" evidence="1">
    <location>
        <begin position="1"/>
        <end position="136"/>
    </location>
</feature>
<reference evidence="3 4" key="1">
    <citation type="submission" date="2015-08" db="EMBL/GenBank/DDBJ databases">
        <title>Genome sequencing of Penicillium nordicum.</title>
        <authorList>
            <person name="Nguyen H.D."/>
            <person name="Seifert K.A."/>
        </authorList>
    </citation>
    <scope>NUCLEOTIDE SEQUENCE [LARGE SCALE GENOMIC DNA]</scope>
    <source>
        <strain evidence="3 4">DAOMC 185683</strain>
    </source>
</reference>
<dbReference type="Gene3D" id="1.25.40.10">
    <property type="entry name" value="Tetratricopeptide repeat domain"/>
    <property type="match status" value="1"/>
</dbReference>
<dbReference type="GO" id="GO:0016020">
    <property type="term" value="C:membrane"/>
    <property type="evidence" value="ECO:0007669"/>
    <property type="project" value="InterPro"/>
</dbReference>
<feature type="region of interest" description="Disordered" evidence="1">
    <location>
        <begin position="589"/>
        <end position="674"/>
    </location>
</feature>
<feature type="compositionally biased region" description="Polar residues" evidence="1">
    <location>
        <begin position="657"/>
        <end position="666"/>
    </location>
</feature>
<feature type="domain" description="Peroxin/Ferlin" evidence="2">
    <location>
        <begin position="210"/>
        <end position="245"/>
    </location>
</feature>
<dbReference type="EMBL" id="LHQQ01000185">
    <property type="protein sequence ID" value="KOS39874.1"/>
    <property type="molecule type" value="Genomic_DNA"/>
</dbReference>
<dbReference type="InterPro" id="IPR011990">
    <property type="entry name" value="TPR-like_helical_dom_sf"/>
</dbReference>
<dbReference type="OrthoDB" id="72441at2759"/>
<evidence type="ECO:0000259" key="2">
    <source>
        <dbReference type="SMART" id="SM00694"/>
    </source>
</evidence>